<dbReference type="RefSeq" id="WP_101251553.1">
    <property type="nucleotide sequence ID" value="NZ_PIUM01000018.1"/>
</dbReference>
<feature type="domain" description="SecDF P1 head subdomain" evidence="14">
    <location>
        <begin position="306"/>
        <end position="422"/>
    </location>
</feature>
<feature type="transmembrane region" description="Helical" evidence="10">
    <location>
        <begin position="535"/>
        <end position="561"/>
    </location>
</feature>
<organism evidence="15 16">
    <name type="scientific">Telmatospirillum siberiense</name>
    <dbReference type="NCBI Taxonomy" id="382514"/>
    <lineage>
        <taxon>Bacteria</taxon>
        <taxon>Pseudomonadati</taxon>
        <taxon>Pseudomonadota</taxon>
        <taxon>Alphaproteobacteria</taxon>
        <taxon>Rhodospirillales</taxon>
        <taxon>Rhodospirillaceae</taxon>
        <taxon>Telmatospirillum</taxon>
    </lineage>
</organism>
<evidence type="ECO:0000256" key="2">
    <source>
        <dbReference type="ARBA" id="ARBA00022448"/>
    </source>
</evidence>
<keyword evidence="7 10" id="KW-1133">Transmembrane helix</keyword>
<dbReference type="FunFam" id="3.30.1360.200:FF:000002">
    <property type="entry name" value="Preprotein translocase subunit SecD"/>
    <property type="match status" value="1"/>
</dbReference>
<dbReference type="Pfam" id="PF22599">
    <property type="entry name" value="SecDF_P1_head"/>
    <property type="match status" value="1"/>
</dbReference>
<dbReference type="InterPro" id="IPR054384">
    <property type="entry name" value="SecDF_P1_head"/>
</dbReference>
<dbReference type="PANTHER" id="PTHR30081">
    <property type="entry name" value="PROTEIN-EXPORT MEMBRANE PROTEIN SEC"/>
    <property type="match status" value="1"/>
</dbReference>
<dbReference type="InterPro" id="IPR022646">
    <property type="entry name" value="SecD/SecF_CS"/>
</dbReference>
<dbReference type="OrthoDB" id="9805019at2"/>
<dbReference type="Pfam" id="PF21760">
    <property type="entry name" value="SecD_1st"/>
    <property type="match status" value="1"/>
</dbReference>
<evidence type="ECO:0000256" key="4">
    <source>
        <dbReference type="ARBA" id="ARBA00022519"/>
    </source>
</evidence>
<feature type="domain" description="Protein translocase subunit SecDF P1" evidence="13">
    <location>
        <begin position="226"/>
        <end position="285"/>
    </location>
</feature>
<dbReference type="GO" id="GO:0043952">
    <property type="term" value="P:protein transport by the Sec complex"/>
    <property type="evidence" value="ECO:0007669"/>
    <property type="project" value="UniProtKB-UniRule"/>
</dbReference>
<keyword evidence="16" id="KW-1185">Reference proteome</keyword>
<dbReference type="NCBIfam" id="TIGR00916">
    <property type="entry name" value="2A0604s01"/>
    <property type="match status" value="1"/>
</dbReference>
<dbReference type="FunFam" id="3.30.70.3400:FF:000003">
    <property type="entry name" value="Preprotein translocase subunit SecD"/>
    <property type="match status" value="1"/>
</dbReference>
<evidence type="ECO:0000259" key="13">
    <source>
        <dbReference type="Pfam" id="PF21760"/>
    </source>
</evidence>
<evidence type="ECO:0000256" key="10">
    <source>
        <dbReference type="HAMAP-Rule" id="MF_01463"/>
    </source>
</evidence>
<dbReference type="InterPro" id="IPR005791">
    <property type="entry name" value="SecD"/>
</dbReference>
<dbReference type="Gene3D" id="3.30.1360.200">
    <property type="match status" value="1"/>
</dbReference>
<feature type="domain" description="SecD export protein N-terminal TM" evidence="12">
    <location>
        <begin position="1"/>
        <end position="103"/>
    </location>
</feature>
<evidence type="ECO:0000256" key="7">
    <source>
        <dbReference type="ARBA" id="ARBA00022989"/>
    </source>
</evidence>
<dbReference type="PANTHER" id="PTHR30081:SF1">
    <property type="entry name" value="PROTEIN TRANSLOCASE SUBUNIT SECD"/>
    <property type="match status" value="1"/>
</dbReference>
<feature type="transmembrane region" description="Helical" evidence="10">
    <location>
        <begin position="472"/>
        <end position="490"/>
    </location>
</feature>
<comment type="caution">
    <text evidence="15">The sequence shown here is derived from an EMBL/GenBank/DDBJ whole genome shotgun (WGS) entry which is preliminary data.</text>
</comment>
<dbReference type="Pfam" id="PF07549">
    <property type="entry name" value="Sec_GG"/>
    <property type="match status" value="1"/>
</dbReference>
<comment type="subunit">
    <text evidence="10">Forms a complex with SecF. Part of the essential Sec protein translocation apparatus which comprises SecA, SecYEG and auxiliary proteins SecDF-YajC and YidC.</text>
</comment>
<dbReference type="NCBIfam" id="TIGR01129">
    <property type="entry name" value="secD"/>
    <property type="match status" value="1"/>
</dbReference>
<dbReference type="Gene3D" id="3.30.70.3400">
    <property type="match status" value="2"/>
</dbReference>
<dbReference type="EMBL" id="PIUM01000018">
    <property type="protein sequence ID" value="PKU23700.1"/>
    <property type="molecule type" value="Genomic_DNA"/>
</dbReference>
<dbReference type="Pfam" id="PF13721">
    <property type="entry name" value="SecD-TM1"/>
    <property type="match status" value="1"/>
</dbReference>
<keyword evidence="2 10" id="KW-0813">Transport</keyword>
<proteinExistence type="inferred from homology"/>
<keyword evidence="8 10" id="KW-0811">Translocation</keyword>
<reference evidence="16" key="1">
    <citation type="submission" date="2017-12" db="EMBL/GenBank/DDBJ databases">
        <title>Draft genome sequence of Telmatospirillum siberiense 26-4b1T, an acidotolerant peatland alphaproteobacterium potentially involved in sulfur cycling.</title>
        <authorList>
            <person name="Hausmann B."/>
            <person name="Pjevac P."/>
            <person name="Schreck K."/>
            <person name="Herbold C.W."/>
            <person name="Daims H."/>
            <person name="Wagner M."/>
            <person name="Pester M."/>
            <person name="Loy A."/>
        </authorList>
    </citation>
    <scope>NUCLEOTIDE SEQUENCE [LARGE SCALE GENOMIC DNA]</scope>
    <source>
        <strain evidence="16">26-4b1</strain>
    </source>
</reference>
<dbReference type="GO" id="GO:0006605">
    <property type="term" value="P:protein targeting"/>
    <property type="evidence" value="ECO:0007669"/>
    <property type="project" value="UniProtKB-UniRule"/>
</dbReference>
<dbReference type="SUPFAM" id="SSF82866">
    <property type="entry name" value="Multidrug efflux transporter AcrB transmembrane domain"/>
    <property type="match status" value="1"/>
</dbReference>
<keyword evidence="4" id="KW-0997">Cell inner membrane</keyword>
<evidence type="ECO:0000256" key="1">
    <source>
        <dbReference type="ARBA" id="ARBA00004651"/>
    </source>
</evidence>
<keyword evidence="3 10" id="KW-1003">Cell membrane</keyword>
<dbReference type="InterPro" id="IPR027398">
    <property type="entry name" value="SecD-TM"/>
</dbReference>
<evidence type="ECO:0000313" key="16">
    <source>
        <dbReference type="Proteomes" id="UP000233293"/>
    </source>
</evidence>
<dbReference type="InterPro" id="IPR055344">
    <property type="entry name" value="SecD_SecF_C_bact"/>
</dbReference>
<dbReference type="Pfam" id="PF02355">
    <property type="entry name" value="SecD_SecF_C"/>
    <property type="match status" value="1"/>
</dbReference>
<dbReference type="InterPro" id="IPR022813">
    <property type="entry name" value="SecD/SecF_arch_bac"/>
</dbReference>
<comment type="function">
    <text evidence="10">Part of the Sec protein translocase complex. Interacts with the SecYEG preprotein conducting channel. SecDF uses the proton motive force (PMF) to complete protein translocation after the ATP-dependent function of SecA.</text>
</comment>
<name>A0A2N3PTH7_9PROT</name>
<evidence type="ECO:0000256" key="9">
    <source>
        <dbReference type="ARBA" id="ARBA00023136"/>
    </source>
</evidence>
<comment type="subcellular location">
    <subcellularLocation>
        <location evidence="1 10">Cell membrane</location>
        <topology evidence="1 10">Multi-pass membrane protein</topology>
    </subcellularLocation>
</comment>
<dbReference type="Gene3D" id="1.20.1640.10">
    <property type="entry name" value="Multidrug efflux transporter AcrB transmembrane domain"/>
    <property type="match status" value="1"/>
</dbReference>
<feature type="transmembrane region" description="Helical" evidence="10">
    <location>
        <begin position="448"/>
        <end position="465"/>
    </location>
</feature>
<evidence type="ECO:0000259" key="11">
    <source>
        <dbReference type="Pfam" id="PF02355"/>
    </source>
</evidence>
<keyword evidence="6 10" id="KW-0653">Protein transport</keyword>
<dbReference type="InterPro" id="IPR048634">
    <property type="entry name" value="SecD_SecF_C"/>
</dbReference>
<dbReference type="GO" id="GO:0015450">
    <property type="term" value="F:protein-transporting ATPase activity"/>
    <property type="evidence" value="ECO:0007669"/>
    <property type="project" value="InterPro"/>
</dbReference>
<gene>
    <name evidence="10 15" type="primary">secD</name>
    <name evidence="15" type="ORF">CWS72_15655</name>
</gene>
<evidence type="ECO:0000259" key="12">
    <source>
        <dbReference type="Pfam" id="PF13721"/>
    </source>
</evidence>
<evidence type="ECO:0000256" key="3">
    <source>
        <dbReference type="ARBA" id="ARBA00022475"/>
    </source>
</evidence>
<protein>
    <recommendedName>
        <fullName evidence="10">Protein translocase subunit SecD</fullName>
    </recommendedName>
</protein>
<dbReference type="GO" id="GO:0065002">
    <property type="term" value="P:intracellular protein transmembrane transport"/>
    <property type="evidence" value="ECO:0007669"/>
    <property type="project" value="UniProtKB-UniRule"/>
</dbReference>
<sequence length="606" mass="65726">MNRYPRWKYFVIVIALVLGLLYSLPNFFGEVPAVQISPANSVVQIDQALLRQVEDDLKQQHIPYLGIISDASGIKVKLTDTDTQLKTKDELQRALGDNYTVALNLLSASPDWLSGIGALPMYLGLDLRGGVHFLMQVDMRAALNKQLDRQTNDVRNALRDAKIPLGGVSREGQNLVVKFKDAETRTQGGEELRKSLRDMTGVQLDETRIALTLTPEALKKFQDSAIQQNVLTLRNRVNELGVAEPIIQQQGLDRVVVQLPGVQDTAKAKDILGRTASLEIRMVDEEHADLQSLQNAARGLVPPGDEFYPSGRDGQPLLIKKAIILTGENISNASAGFDGRTNEPAVHINLDTRGARIFAQVTRDSVGKRMAILLIEKGKGEVVTAPVIRQQIDGGQVQITGRMSVKDANDVALLLRAGALAAPMEIIEERTIGPSLGAENIAKGVHSVLWGFVAIAIFMSIYYRIMGLFSTLALAANVLLLVALLSLMQATLTLPGIAAIALTVGMAIDANVLINERIREEIRAGQSPHAAIHAGYEHALGTILDTNVTNFIAGVALFAYGTGPVRGFAVVLCLGIITSMFSAILVSRALVNLSYGRKRKIDHLSI</sequence>
<evidence type="ECO:0000256" key="6">
    <source>
        <dbReference type="ARBA" id="ARBA00022927"/>
    </source>
</evidence>
<dbReference type="FunFam" id="1.20.1640.10:FF:000004">
    <property type="entry name" value="Protein translocase subunit SecD"/>
    <property type="match status" value="1"/>
</dbReference>
<dbReference type="AlphaFoldDB" id="A0A2N3PTH7"/>
<accession>A0A2N3PTH7</accession>
<dbReference type="HAMAP" id="MF_01463_B">
    <property type="entry name" value="SecD_B"/>
    <property type="match status" value="1"/>
</dbReference>
<evidence type="ECO:0000259" key="14">
    <source>
        <dbReference type="Pfam" id="PF22599"/>
    </source>
</evidence>
<dbReference type="GO" id="GO:0005886">
    <property type="term" value="C:plasma membrane"/>
    <property type="evidence" value="ECO:0007669"/>
    <property type="project" value="UniProtKB-SubCell"/>
</dbReference>
<comment type="similarity">
    <text evidence="10">Belongs to the SecD/SecF family. SecD subfamily.</text>
</comment>
<dbReference type="Proteomes" id="UP000233293">
    <property type="component" value="Unassembled WGS sequence"/>
</dbReference>
<feature type="transmembrane region" description="Helical" evidence="10">
    <location>
        <begin position="496"/>
        <end position="514"/>
    </location>
</feature>
<feature type="transmembrane region" description="Helical" evidence="10">
    <location>
        <begin position="567"/>
        <end position="591"/>
    </location>
</feature>
<keyword evidence="5 10" id="KW-0812">Transmembrane</keyword>
<comment type="caution">
    <text evidence="10">Lacks conserved residue(s) required for the propagation of feature annotation.</text>
</comment>
<dbReference type="InterPro" id="IPR048631">
    <property type="entry name" value="SecD_1st"/>
</dbReference>
<evidence type="ECO:0000256" key="5">
    <source>
        <dbReference type="ARBA" id="ARBA00022692"/>
    </source>
</evidence>
<evidence type="ECO:0000313" key="15">
    <source>
        <dbReference type="EMBL" id="PKU23700.1"/>
    </source>
</evidence>
<feature type="domain" description="Protein export membrane protein SecD/SecF C-terminal" evidence="11">
    <location>
        <begin position="424"/>
        <end position="592"/>
    </location>
</feature>
<evidence type="ECO:0000256" key="8">
    <source>
        <dbReference type="ARBA" id="ARBA00023010"/>
    </source>
</evidence>
<keyword evidence="9 10" id="KW-0472">Membrane</keyword>